<dbReference type="EMBL" id="CAJVQC010000833">
    <property type="protein sequence ID" value="CAG8481749.1"/>
    <property type="molecule type" value="Genomic_DNA"/>
</dbReference>
<sequence length="228" mass="25598">MEVASSPSSPIIEYYASEAMIIPNGHRYFDDNDVNGWNVLGFHEAWIHENKDEIKVKLSKVYVLLSTIVKMREAARLLANKASTSCISYVVHATTVCCSSECLFGCMTMPTKRTHGSEPDELGASVEYQRSAQEKLNYEQLDNISKYSYALNNAAVINLSNIIQPILPSDESLELETMNLTQTTEQISSGTFNSQPERMRTPPPRFPNINALLHTPNKRQMHDKGVIL</sequence>
<dbReference type="Proteomes" id="UP000789920">
    <property type="component" value="Unassembled WGS sequence"/>
</dbReference>
<protein>
    <submittedName>
        <fullName evidence="1">4525_t:CDS:1</fullName>
    </submittedName>
</protein>
<reference evidence="1" key="1">
    <citation type="submission" date="2021-06" db="EMBL/GenBank/DDBJ databases">
        <authorList>
            <person name="Kallberg Y."/>
            <person name="Tangrot J."/>
            <person name="Rosling A."/>
        </authorList>
    </citation>
    <scope>NUCLEOTIDE SEQUENCE</scope>
    <source>
        <strain evidence="1">MA461A</strain>
    </source>
</reference>
<evidence type="ECO:0000313" key="2">
    <source>
        <dbReference type="Proteomes" id="UP000789920"/>
    </source>
</evidence>
<keyword evidence="2" id="KW-1185">Reference proteome</keyword>
<evidence type="ECO:0000313" key="1">
    <source>
        <dbReference type="EMBL" id="CAG8481749.1"/>
    </source>
</evidence>
<organism evidence="1 2">
    <name type="scientific">Racocetra persica</name>
    <dbReference type="NCBI Taxonomy" id="160502"/>
    <lineage>
        <taxon>Eukaryota</taxon>
        <taxon>Fungi</taxon>
        <taxon>Fungi incertae sedis</taxon>
        <taxon>Mucoromycota</taxon>
        <taxon>Glomeromycotina</taxon>
        <taxon>Glomeromycetes</taxon>
        <taxon>Diversisporales</taxon>
        <taxon>Gigasporaceae</taxon>
        <taxon>Racocetra</taxon>
    </lineage>
</organism>
<proteinExistence type="predicted"/>
<name>A0ACA9KNN6_9GLOM</name>
<accession>A0ACA9KNN6</accession>
<comment type="caution">
    <text evidence="1">The sequence shown here is derived from an EMBL/GenBank/DDBJ whole genome shotgun (WGS) entry which is preliminary data.</text>
</comment>
<gene>
    <name evidence="1" type="ORF">RPERSI_LOCUS1010</name>
</gene>